<feature type="compositionally biased region" description="Basic and acidic residues" evidence="1">
    <location>
        <begin position="294"/>
        <end position="310"/>
    </location>
</feature>
<protein>
    <submittedName>
        <fullName evidence="2">Serum response factor-binding protein 1</fullName>
    </submittedName>
</protein>
<evidence type="ECO:0000313" key="3">
    <source>
        <dbReference type="Proteomes" id="UP000324222"/>
    </source>
</evidence>
<dbReference type="Proteomes" id="UP000324222">
    <property type="component" value="Unassembled WGS sequence"/>
</dbReference>
<evidence type="ECO:0000256" key="1">
    <source>
        <dbReference type="SAM" id="MobiDB-lite"/>
    </source>
</evidence>
<sequence length="563" mass="63039">MSQLCVWHTVPRYHNFVSGVSEVSLVATVGNGRIAVTLTFILCHRCQPRSRSNARILPTPATGRAPGGHREYIGPNQRLGYCTSVDGTRTTAGGQVRRAAEARVWPSSGQRANMRLLVVTAVLLAAQVSAATTLIDDDTEPASDDSASSALAGSQQLQDGLLAPQLGHTIAEHRPPVRSVRPADPRFSLYGQAADRSRYRAQPGYEHPGYDRTAPIERPGYQRSNYDRIAANERPGYDRTPANERPQYERPSYDRSPANERPDYRTTSIARPSYDSRSYGRRPGYNRTVSNERPGYDRSGHVRRPTNERPWYDRTAANERPGYDRTVAYERQGYDRTVANERPGYDRTVTNERPGYDRSVVNERPGYDRSVANERPGYDRTAPNERPGYDRTAPNERLGYDRTAPNERPGYDRTAPNERPGYSRSWLNVQDGAGYREEVSAGSVSGRRMEEAFSTGERQTTYQTGQQYVYLYRGEAATTTAGNHQESSINVAARVIVTVGTSPCDLRLQVPSLEVEGDSTWFKEAVQTHDLYFRPNDIRSSFTNQGRGVWQHCRKGNTLADAT</sequence>
<feature type="region of interest" description="Disordered" evidence="1">
    <location>
        <begin position="190"/>
        <end position="310"/>
    </location>
</feature>
<dbReference type="OrthoDB" id="5956066at2759"/>
<comment type="caution">
    <text evidence="2">The sequence shown here is derived from an EMBL/GenBank/DDBJ whole genome shotgun (WGS) entry which is preliminary data.</text>
</comment>
<proteinExistence type="predicted"/>
<keyword evidence="3" id="KW-1185">Reference proteome</keyword>
<feature type="compositionally biased region" description="Basic and acidic residues" evidence="1">
    <location>
        <begin position="246"/>
        <end position="264"/>
    </location>
</feature>
<dbReference type="EMBL" id="VSRR010004589">
    <property type="protein sequence ID" value="MPC40123.1"/>
    <property type="molecule type" value="Genomic_DNA"/>
</dbReference>
<evidence type="ECO:0000313" key="2">
    <source>
        <dbReference type="EMBL" id="MPC40123.1"/>
    </source>
</evidence>
<feature type="region of interest" description="Disordered" evidence="1">
    <location>
        <begin position="342"/>
        <end position="423"/>
    </location>
</feature>
<gene>
    <name evidence="2" type="primary">srfbp1_1</name>
    <name evidence="2" type="ORF">E2C01_033678</name>
</gene>
<reference evidence="2 3" key="1">
    <citation type="submission" date="2019-05" db="EMBL/GenBank/DDBJ databases">
        <title>Another draft genome of Portunus trituberculatus and its Hox gene families provides insights of decapod evolution.</title>
        <authorList>
            <person name="Jeong J.-H."/>
            <person name="Song I."/>
            <person name="Kim S."/>
            <person name="Choi T."/>
            <person name="Kim D."/>
            <person name="Ryu S."/>
            <person name="Kim W."/>
        </authorList>
    </citation>
    <scope>NUCLEOTIDE SEQUENCE [LARGE SCALE GENOMIC DNA]</scope>
    <source>
        <tissue evidence="2">Muscle</tissue>
    </source>
</reference>
<name>A0A5B7F4U4_PORTR</name>
<dbReference type="AlphaFoldDB" id="A0A5B7F4U4"/>
<accession>A0A5B7F4U4</accession>
<organism evidence="2 3">
    <name type="scientific">Portunus trituberculatus</name>
    <name type="common">Swimming crab</name>
    <name type="synonym">Neptunus trituberculatus</name>
    <dbReference type="NCBI Taxonomy" id="210409"/>
    <lineage>
        <taxon>Eukaryota</taxon>
        <taxon>Metazoa</taxon>
        <taxon>Ecdysozoa</taxon>
        <taxon>Arthropoda</taxon>
        <taxon>Crustacea</taxon>
        <taxon>Multicrustacea</taxon>
        <taxon>Malacostraca</taxon>
        <taxon>Eumalacostraca</taxon>
        <taxon>Eucarida</taxon>
        <taxon>Decapoda</taxon>
        <taxon>Pleocyemata</taxon>
        <taxon>Brachyura</taxon>
        <taxon>Eubrachyura</taxon>
        <taxon>Portunoidea</taxon>
        <taxon>Portunidae</taxon>
        <taxon>Portuninae</taxon>
        <taxon>Portunus</taxon>
    </lineage>
</organism>